<evidence type="ECO:0000256" key="6">
    <source>
        <dbReference type="ARBA" id="ARBA00023277"/>
    </source>
</evidence>
<dbReference type="PANTHER" id="PTHR23429:SF0">
    <property type="entry name" value="GLUCOSE-6-PHOSPHATE 1-DEHYDROGENASE"/>
    <property type="match status" value="1"/>
</dbReference>
<comment type="similarity">
    <text evidence="2 7">Belongs to the glucose-6-phosphate dehydrogenase family.</text>
</comment>
<feature type="binding site" evidence="7">
    <location>
        <position position="190"/>
    </location>
    <ligand>
        <name>substrate</name>
    </ligand>
</feature>
<feature type="binding site" evidence="7">
    <location>
        <position position="349"/>
    </location>
    <ligand>
        <name>substrate</name>
    </ligand>
</feature>
<comment type="function">
    <text evidence="7">Catalyzes the oxidation of glucose 6-phosphate to 6-phosphogluconolactone.</text>
</comment>
<evidence type="ECO:0000313" key="10">
    <source>
        <dbReference type="EMBL" id="MEY8662192.1"/>
    </source>
</evidence>
<evidence type="ECO:0000313" key="11">
    <source>
        <dbReference type="Proteomes" id="UP001565236"/>
    </source>
</evidence>
<dbReference type="HAMAP" id="MF_00966">
    <property type="entry name" value="G6PD"/>
    <property type="match status" value="1"/>
</dbReference>
<reference evidence="10 11" key="1">
    <citation type="submission" date="2024-03" db="EMBL/GenBank/DDBJ databases">
        <title>Mouse gut bacterial collection (mGBC) of GemPharmatech.</title>
        <authorList>
            <person name="He Y."/>
            <person name="Dong L."/>
            <person name="Wu D."/>
            <person name="Gao X."/>
            <person name="Lin Z."/>
        </authorList>
    </citation>
    <scope>NUCLEOTIDE SEQUENCE [LARGE SCALE GENOMIC DNA]</scope>
    <source>
        <strain evidence="10 11">15-30</strain>
    </source>
</reference>
<evidence type="ECO:0000256" key="7">
    <source>
        <dbReference type="HAMAP-Rule" id="MF_00966"/>
    </source>
</evidence>
<comment type="caution">
    <text evidence="10">The sequence shown here is derived from an EMBL/GenBank/DDBJ whole genome shotgun (WGS) entry which is preliminary data.</text>
</comment>
<dbReference type="RefSeq" id="WP_369941607.1">
    <property type="nucleotide sequence ID" value="NZ_JBCLUF010000013.1"/>
</dbReference>
<evidence type="ECO:0000256" key="4">
    <source>
        <dbReference type="ARBA" id="ARBA00022857"/>
    </source>
</evidence>
<feature type="binding site" evidence="7">
    <location>
        <position position="156"/>
    </location>
    <ligand>
        <name>NADP(+)</name>
        <dbReference type="ChEBI" id="CHEBI:58349"/>
    </ligand>
</feature>
<dbReference type="GO" id="GO:0004345">
    <property type="term" value="F:glucose-6-phosphate dehydrogenase activity"/>
    <property type="evidence" value="ECO:0007669"/>
    <property type="project" value="UniProtKB-EC"/>
</dbReference>
<evidence type="ECO:0000259" key="9">
    <source>
        <dbReference type="Pfam" id="PF02781"/>
    </source>
</evidence>
<keyword evidence="11" id="KW-1185">Reference proteome</keyword>
<dbReference type="InterPro" id="IPR001282">
    <property type="entry name" value="G6P_DH"/>
</dbReference>
<keyword evidence="6 7" id="KW-0119">Carbohydrate metabolism</keyword>
<feature type="binding site" evidence="7">
    <location>
        <position position="54"/>
    </location>
    <ligand>
        <name>NADP(+)</name>
        <dbReference type="ChEBI" id="CHEBI:58349"/>
    </ligand>
</feature>
<dbReference type="Gene3D" id="3.40.50.720">
    <property type="entry name" value="NAD(P)-binding Rossmann-like Domain"/>
    <property type="match status" value="1"/>
</dbReference>
<gene>
    <name evidence="7 10" type="primary">zwf</name>
    <name evidence="10" type="ORF">AALT52_04705</name>
</gene>
<feature type="binding site" evidence="7">
    <location>
        <position position="344"/>
    </location>
    <ligand>
        <name>substrate</name>
    </ligand>
</feature>
<dbReference type="PANTHER" id="PTHR23429">
    <property type="entry name" value="GLUCOSE-6-PHOSPHATE 1-DEHYDROGENASE G6PD"/>
    <property type="match status" value="1"/>
</dbReference>
<evidence type="ECO:0000259" key="8">
    <source>
        <dbReference type="Pfam" id="PF00479"/>
    </source>
</evidence>
<dbReference type="Proteomes" id="UP001565236">
    <property type="component" value="Unassembled WGS sequence"/>
</dbReference>
<dbReference type="EC" id="1.1.1.49" evidence="7"/>
<sequence>MKVVLKVIREEQRALFIIFGGTGDLAQRKLYPALFNLYKRGYLKKNFAVIGTARRPWTNDYYRDVIKCSIDGMFDSQAQATDFASHFYYHSHNVNDKQHYEELKALADKLDEKYDLGGNRIYYLAMSPRFFGTISQYLRSEGLVTERGYGRVIIEKPFGRDYQSAKELNDEISRYFDEDSTFRIDHYLGKEMVQNIMALRFDNGIWSALWNKEHIKNIQVTLSEALGVEERGGYYETAGALRDMVQNHILQIVSLLTMDRPKSASEKDIRQAKVETFKALKVYSPEEVYQNFVRGQYGEGEEQVAYREEAMIDPDSMTETFVAGKLEVQNKSMAGVPVYIRTGKRMTAKMTRVDIVFKNEAPLFGGGIEPENVLTINIDPDLGLDLRLNMKKVGQEFATKKTKIGYRLSKEQVAKIPEAYERLILNVLQGNAVNFTHWDELKYSWRFLDAIRNAWDEQELPVDFFPNYACGTMGPQASAELLEKNGDHWIY</sequence>
<keyword evidence="5 7" id="KW-0560">Oxidoreductase</keyword>
<proteinExistence type="inferred from homology"/>
<comment type="caution">
    <text evidence="7">Lacks conserved residue(s) required for the propagation of feature annotation.</text>
</comment>
<feature type="binding site" evidence="7">
    <location>
        <position position="243"/>
    </location>
    <ligand>
        <name>substrate</name>
    </ligand>
</feature>
<dbReference type="PRINTS" id="PR00079">
    <property type="entry name" value="G6PDHDRGNASE"/>
</dbReference>
<organism evidence="10 11">
    <name type="scientific">Ligilactobacillus faecis</name>
    <dbReference type="NCBI Taxonomy" id="762833"/>
    <lineage>
        <taxon>Bacteria</taxon>
        <taxon>Bacillati</taxon>
        <taxon>Bacillota</taxon>
        <taxon>Bacilli</taxon>
        <taxon>Lactobacillales</taxon>
        <taxon>Lactobacillaceae</taxon>
        <taxon>Ligilactobacillus</taxon>
    </lineage>
</organism>
<protein>
    <recommendedName>
        <fullName evidence="7">Glucose-6-phosphate 1-dehydrogenase</fullName>
        <shortName evidence="7">G6PD</shortName>
        <ecNumber evidence="7">1.1.1.49</ecNumber>
    </recommendedName>
</protein>
<comment type="pathway">
    <text evidence="1 7">Carbohydrate degradation; pentose phosphate pathway; D-ribulose 5-phosphate from D-glucose 6-phosphate (oxidative stage): step 1/3.</text>
</comment>
<feature type="active site" description="Proton acceptor" evidence="7">
    <location>
        <position position="248"/>
    </location>
</feature>
<evidence type="ECO:0000256" key="1">
    <source>
        <dbReference type="ARBA" id="ARBA00004937"/>
    </source>
</evidence>
<feature type="domain" description="Glucose-6-phosphate dehydrogenase NAD-binding" evidence="8">
    <location>
        <begin position="17"/>
        <end position="195"/>
    </location>
</feature>
<dbReference type="SUPFAM" id="SSF51735">
    <property type="entry name" value="NAD(P)-binding Rossmann-fold domains"/>
    <property type="match status" value="1"/>
</dbReference>
<feature type="binding site" evidence="7">
    <location>
        <position position="186"/>
    </location>
    <ligand>
        <name>substrate</name>
    </ligand>
</feature>
<accession>A0ABV4DR00</accession>
<dbReference type="InterPro" id="IPR022674">
    <property type="entry name" value="G6P_DH_NAD-bd"/>
</dbReference>
<dbReference type="NCBIfam" id="TIGR00871">
    <property type="entry name" value="zwf"/>
    <property type="match status" value="1"/>
</dbReference>
<comment type="catalytic activity">
    <reaction evidence="7">
        <text>D-glucose 6-phosphate + NADP(+) = 6-phospho-D-glucono-1,5-lactone + NADPH + H(+)</text>
        <dbReference type="Rhea" id="RHEA:15841"/>
        <dbReference type="ChEBI" id="CHEBI:15378"/>
        <dbReference type="ChEBI" id="CHEBI:57783"/>
        <dbReference type="ChEBI" id="CHEBI:57955"/>
        <dbReference type="ChEBI" id="CHEBI:58349"/>
        <dbReference type="ChEBI" id="CHEBI:61548"/>
        <dbReference type="EC" id="1.1.1.49"/>
    </reaction>
</comment>
<name>A0ABV4DR00_9LACO</name>
<evidence type="ECO:0000256" key="3">
    <source>
        <dbReference type="ARBA" id="ARBA00022526"/>
    </source>
</evidence>
<dbReference type="Gene3D" id="3.30.360.10">
    <property type="entry name" value="Dihydrodipicolinate Reductase, domain 2"/>
    <property type="match status" value="1"/>
</dbReference>
<feature type="binding site" evidence="7">
    <location>
        <position position="224"/>
    </location>
    <ligand>
        <name>substrate</name>
    </ligand>
</feature>
<evidence type="ECO:0000256" key="5">
    <source>
        <dbReference type="ARBA" id="ARBA00023002"/>
    </source>
</evidence>
<keyword evidence="4 7" id="KW-0521">NADP</keyword>
<dbReference type="PIRSF" id="PIRSF000110">
    <property type="entry name" value="G6PD"/>
    <property type="match status" value="1"/>
</dbReference>
<dbReference type="PROSITE" id="PS00069">
    <property type="entry name" value="G6P_DEHYDROGENASE"/>
    <property type="match status" value="1"/>
</dbReference>
<feature type="domain" description="Glucose-6-phosphate dehydrogenase C-terminal" evidence="9">
    <location>
        <begin position="197"/>
        <end position="489"/>
    </location>
</feature>
<dbReference type="InterPro" id="IPR022675">
    <property type="entry name" value="G6P_DH_C"/>
</dbReference>
<dbReference type="EMBL" id="JBCLUF010000013">
    <property type="protein sequence ID" value="MEY8662192.1"/>
    <property type="molecule type" value="Genomic_DNA"/>
</dbReference>
<dbReference type="InterPro" id="IPR019796">
    <property type="entry name" value="G6P_DH_AS"/>
</dbReference>
<keyword evidence="3 7" id="KW-0313">Glucose metabolism</keyword>
<dbReference type="Pfam" id="PF00479">
    <property type="entry name" value="G6PD_N"/>
    <property type="match status" value="1"/>
</dbReference>
<dbReference type="InterPro" id="IPR036291">
    <property type="entry name" value="NAD(P)-bd_dom_sf"/>
</dbReference>
<dbReference type="Pfam" id="PF02781">
    <property type="entry name" value="G6PD_C"/>
    <property type="match status" value="1"/>
</dbReference>
<dbReference type="SUPFAM" id="SSF55347">
    <property type="entry name" value="Glyceraldehyde-3-phosphate dehydrogenase-like, C-terminal domain"/>
    <property type="match status" value="1"/>
</dbReference>
<evidence type="ECO:0000256" key="2">
    <source>
        <dbReference type="ARBA" id="ARBA00009975"/>
    </source>
</evidence>